<dbReference type="AlphaFoldDB" id="A0AB38YF97"/>
<dbReference type="CDD" id="cd06909">
    <property type="entry name" value="M14_ASPA"/>
    <property type="match status" value="1"/>
</dbReference>
<evidence type="ECO:0000256" key="5">
    <source>
        <dbReference type="PIRSR" id="PIRSR018001-1"/>
    </source>
</evidence>
<dbReference type="InterPro" id="IPR007036">
    <property type="entry name" value="Aste_AspA_hybrid_dom"/>
</dbReference>
<protein>
    <submittedName>
        <fullName evidence="9">Aspartoacylase</fullName>
        <ecNumber evidence="9">3.5.1.15</ecNumber>
    </submittedName>
</protein>
<reference evidence="9" key="1">
    <citation type="submission" date="2022-07" db="EMBL/GenBank/DDBJ databases">
        <title>Complete genome sequence of Salinispirillum sp. LH10-3-1 capable of multiple carbohydrate inversion isolated from a soda lake.</title>
        <authorList>
            <person name="Liu J."/>
            <person name="Zhai Y."/>
            <person name="Zhang H."/>
            <person name="Yang H."/>
            <person name="Qu J."/>
            <person name="Li J."/>
        </authorList>
    </citation>
    <scope>NUCLEOTIDE SEQUENCE</scope>
    <source>
        <strain evidence="9">LH 10-3-1</strain>
    </source>
</reference>
<dbReference type="PANTHER" id="PTHR15162:SF7">
    <property type="entry name" value="SUCCINYLGLUTAMATE DESUCCINYLASE"/>
    <property type="match status" value="1"/>
</dbReference>
<dbReference type="Gene3D" id="3.40.630.10">
    <property type="entry name" value="Zn peptidases"/>
    <property type="match status" value="1"/>
</dbReference>
<feature type="active site" description="Proton donor/acceptor" evidence="5">
    <location>
        <position position="165"/>
    </location>
</feature>
<evidence type="ECO:0000256" key="1">
    <source>
        <dbReference type="ARBA" id="ARBA00006173"/>
    </source>
</evidence>
<keyword evidence="2 6" id="KW-0479">Metal-binding</keyword>
<feature type="binding site" evidence="6">
    <location>
        <position position="13"/>
    </location>
    <ligand>
        <name>Zn(2+)</name>
        <dbReference type="ChEBI" id="CHEBI:29105"/>
    </ligand>
</feature>
<evidence type="ECO:0000256" key="4">
    <source>
        <dbReference type="ARBA" id="ARBA00022833"/>
    </source>
</evidence>
<evidence type="ECO:0000256" key="3">
    <source>
        <dbReference type="ARBA" id="ARBA00022801"/>
    </source>
</evidence>
<dbReference type="InterPro" id="IPR050178">
    <property type="entry name" value="AspA/AstE_fam"/>
</dbReference>
<accession>A0AB38YF97</accession>
<dbReference type="Pfam" id="PF24827">
    <property type="entry name" value="AstE_AspA_cat"/>
    <property type="match status" value="1"/>
</dbReference>
<evidence type="ECO:0000256" key="2">
    <source>
        <dbReference type="ARBA" id="ARBA00022723"/>
    </source>
</evidence>
<dbReference type="PIRSF" id="PIRSF018001">
    <property type="entry name" value="Aspartoacylase"/>
    <property type="match status" value="1"/>
</dbReference>
<keyword evidence="3 9" id="KW-0378">Hydrolase</keyword>
<dbReference type="SUPFAM" id="SSF53187">
    <property type="entry name" value="Zn-dependent exopeptidases"/>
    <property type="match status" value="1"/>
</dbReference>
<proteinExistence type="inferred from homology"/>
<dbReference type="EC" id="3.5.1.15" evidence="9"/>
<dbReference type="PANTHER" id="PTHR15162">
    <property type="entry name" value="ASPARTOACYLASE"/>
    <property type="match status" value="1"/>
</dbReference>
<evidence type="ECO:0000256" key="6">
    <source>
        <dbReference type="PIRSR" id="PIRSR018001-3"/>
    </source>
</evidence>
<feature type="binding site" evidence="6">
    <location>
        <position position="105"/>
    </location>
    <ligand>
        <name>Zn(2+)</name>
        <dbReference type="ChEBI" id="CHEBI:29105"/>
    </ligand>
</feature>
<feature type="binding site" evidence="6">
    <location>
        <position position="16"/>
    </location>
    <ligand>
        <name>Zn(2+)</name>
        <dbReference type="ChEBI" id="CHEBI:29105"/>
    </ligand>
</feature>
<feature type="domain" description="Succinylglutamate desuccinylase/Aspartoacylase catalytic" evidence="8">
    <location>
        <begin position="3"/>
        <end position="193"/>
    </location>
</feature>
<keyword evidence="4 6" id="KW-0862">Zinc</keyword>
<sequence>MSIQQVAIVGGTHGNEITGVHLVQYWQSRPEEVMRGSFATELLFANPQANRVMKRYLDQDLNRQFALEDLNDHALTNYEQSRAKAINHLLGPKEDPRVDFVIDLHTTTANMGLTLVISEDSPLLIGMAFYIKQHMPEAVLFYEPKNRLDDYFLASLGRQNGLLIEVGATPQGLLRADVYDLTRRATLHALDYIDCVNRDDIPELPEQFEAYQFVDIVKLPESSDGRRWGMVHPNVQDQDYQPINPGDPLFVTFDGKDVLFEGARTHYLAFVNEAAYYDRNIGVSLMDKITLKRPR</sequence>
<dbReference type="GO" id="GO:0019807">
    <property type="term" value="F:aspartoacylase activity"/>
    <property type="evidence" value="ECO:0007669"/>
    <property type="project" value="UniProtKB-EC"/>
</dbReference>
<evidence type="ECO:0000259" key="7">
    <source>
        <dbReference type="Pfam" id="PF04952"/>
    </source>
</evidence>
<name>A0AB38YF97_9GAMM</name>
<evidence type="ECO:0000313" key="9">
    <source>
        <dbReference type="EMBL" id="WLD58053.1"/>
    </source>
</evidence>
<organism evidence="9">
    <name type="scientific">Salinispirillum sp. LH 10-3-1</name>
    <dbReference type="NCBI Taxonomy" id="2952525"/>
    <lineage>
        <taxon>Bacteria</taxon>
        <taxon>Pseudomonadati</taxon>
        <taxon>Pseudomonadota</taxon>
        <taxon>Gammaproteobacteria</taxon>
        <taxon>Oceanospirillales</taxon>
        <taxon>Saccharospirillaceae</taxon>
        <taxon>Salinispirillum</taxon>
    </lineage>
</organism>
<dbReference type="NCBIfam" id="NF002601">
    <property type="entry name" value="PRK02259.1"/>
    <property type="match status" value="1"/>
</dbReference>
<dbReference type="GO" id="GO:0046872">
    <property type="term" value="F:metal ion binding"/>
    <property type="evidence" value="ECO:0007669"/>
    <property type="project" value="UniProtKB-KW"/>
</dbReference>
<dbReference type="EMBL" id="CP101717">
    <property type="protein sequence ID" value="WLD58053.1"/>
    <property type="molecule type" value="Genomic_DNA"/>
</dbReference>
<dbReference type="Gene3D" id="2.20.25.160">
    <property type="match status" value="1"/>
</dbReference>
<evidence type="ECO:0000259" key="8">
    <source>
        <dbReference type="Pfam" id="PF24827"/>
    </source>
</evidence>
<gene>
    <name evidence="9" type="ORF">NFC81_15265</name>
</gene>
<dbReference type="GO" id="GO:0005829">
    <property type="term" value="C:cytosol"/>
    <property type="evidence" value="ECO:0007669"/>
    <property type="project" value="TreeGrafter"/>
</dbReference>
<dbReference type="InterPro" id="IPR016708">
    <property type="entry name" value="Aspartoacylase"/>
</dbReference>
<comment type="cofactor">
    <cofactor evidence="6">
        <name>Zn(2+)</name>
        <dbReference type="ChEBI" id="CHEBI:29105"/>
    </cofactor>
    <text evidence="6">Binds 1 zinc ion per subunit.</text>
</comment>
<dbReference type="RefSeq" id="WP_304995337.1">
    <property type="nucleotide sequence ID" value="NZ_CP101717.1"/>
</dbReference>
<comment type="similarity">
    <text evidence="1">Belongs to the AspA/AstE family. Aspartoacylase subfamily.</text>
</comment>
<dbReference type="InterPro" id="IPR055438">
    <property type="entry name" value="AstE_AspA_cat"/>
</dbReference>
<dbReference type="HAMAP" id="MF_00704">
    <property type="entry name" value="Aspartoacylase"/>
    <property type="match status" value="1"/>
</dbReference>
<dbReference type="Pfam" id="PF04952">
    <property type="entry name" value="AstE_AspA_hybrid"/>
    <property type="match status" value="1"/>
</dbReference>
<feature type="domain" description="AstE/AspA barrel-sandwich hybrid" evidence="7">
    <location>
        <begin position="207"/>
        <end position="287"/>
    </location>
</feature>
<dbReference type="GO" id="GO:0016788">
    <property type="term" value="F:hydrolase activity, acting on ester bonds"/>
    <property type="evidence" value="ECO:0007669"/>
    <property type="project" value="InterPro"/>
</dbReference>